<geneLocation type="plasmid" evidence="2">
    <name>pA</name>
</geneLocation>
<protein>
    <submittedName>
        <fullName evidence="2">Uncharacterized protein</fullName>
    </submittedName>
</protein>
<sequence>MPALGGQALPCACLGLACPCHLSPCSKLPPSPLRRGGARWGSLLGLRPGSAGVLPAGCGVFSVLGVVYVPWFRFCSFFSWRGCRCPCLPFRLGVGVACAAGWSGLVAGSSLRVCSCPLPACRSCVCSFCGGGFWVSRMGAARWVRFASVRGLWLAGACLVRQGSAPRWLVASPVSCRIGPVGFVCGCGLVFPAGVVAVAGSRSLPPAGSGAVAQVSAMLVAGGCSLVVGCCVGADAAVLSFGSGSPGRVCCLAAFGPVSPPFRAPSGRYSAPGAWSGSAVREVAEFHLAGGSVSWWSGGDSSAPLSMRLASRTRAVVAAASSGLVVFFASPSSRGSLLAARCAASRGLPVLAFAIGFPGSALPPLGSGSWLPCGGSGVWSGAWRWTPKQEALFL</sequence>
<evidence type="ECO:0000256" key="1">
    <source>
        <dbReference type="SAM" id="Phobius"/>
    </source>
</evidence>
<dbReference type="AlphaFoldDB" id="A0A0E2YWG1"/>
<reference evidence="2 3" key="1">
    <citation type="submission" date="2014-07" db="EMBL/GenBank/DDBJ databases">
        <title>Comparative analysis of Nitrosococcus oceani genome inventories of strains from Pacific and Atlantic gyres.</title>
        <authorList>
            <person name="Lim C.K."/>
            <person name="Wang L."/>
            <person name="Sayavedra-Soto L.A."/>
            <person name="Klotz M.G."/>
        </authorList>
    </citation>
    <scope>NUCLEOTIDE SEQUENCE [LARGE SCALE GENOMIC DNA]</scope>
    <source>
        <strain evidence="2 3">C-27</strain>
        <plasmid evidence="2">pA</plasmid>
    </source>
</reference>
<accession>A0A0E2YWG1</accession>
<keyword evidence="1" id="KW-0472">Membrane</keyword>
<comment type="caution">
    <text evidence="2">The sequence shown here is derived from an EMBL/GenBank/DDBJ whole genome shotgun (WGS) entry which is preliminary data.</text>
</comment>
<dbReference type="Proteomes" id="UP000028839">
    <property type="component" value="Unassembled WGS sequence"/>
</dbReference>
<evidence type="ECO:0000313" key="3">
    <source>
        <dbReference type="Proteomes" id="UP000028839"/>
    </source>
</evidence>
<organism evidence="2 3">
    <name type="scientific">Nitrosococcus oceani C-27</name>
    <dbReference type="NCBI Taxonomy" id="314279"/>
    <lineage>
        <taxon>Bacteria</taxon>
        <taxon>Pseudomonadati</taxon>
        <taxon>Pseudomonadota</taxon>
        <taxon>Gammaproteobacteria</taxon>
        <taxon>Chromatiales</taxon>
        <taxon>Chromatiaceae</taxon>
        <taxon>Nitrosococcus</taxon>
    </lineage>
</organism>
<evidence type="ECO:0000313" key="2">
    <source>
        <dbReference type="EMBL" id="KFI17783.1"/>
    </source>
</evidence>
<proteinExistence type="predicted"/>
<name>A0A0E2YWG1_9GAMM</name>
<gene>
    <name evidence="2" type="ORF">IB75_18665</name>
</gene>
<keyword evidence="1" id="KW-1133">Transmembrane helix</keyword>
<keyword evidence="1" id="KW-0812">Transmembrane</keyword>
<feature type="transmembrane region" description="Helical" evidence="1">
    <location>
        <begin position="46"/>
        <end position="69"/>
    </location>
</feature>
<dbReference type="OrthoDB" id="7067026at2"/>
<keyword evidence="2" id="KW-0614">Plasmid</keyword>
<dbReference type="EMBL" id="JPGN01000541">
    <property type="protein sequence ID" value="KFI17783.1"/>
    <property type="molecule type" value="Genomic_DNA"/>
</dbReference>
<dbReference type="HOGENOM" id="CLU_699855_0_0_6"/>